<comment type="caution">
    <text evidence="3">The sequence shown here is derived from an EMBL/GenBank/DDBJ whole genome shotgun (WGS) entry which is preliminary data.</text>
</comment>
<dbReference type="Proteomes" id="UP000604046">
    <property type="component" value="Unassembled WGS sequence"/>
</dbReference>
<feature type="region of interest" description="Disordered" evidence="1">
    <location>
        <begin position="113"/>
        <end position="147"/>
    </location>
</feature>
<sequence length="205" mass="22699">MASSQTIAVVAAWDINQYSDGGVEDEKTDSMLQNRSGMLATFGTSNLLCIFVCFHVWMLLSRLAVKLNVAGTNQQTTKQNGPVVHSQRGEQFACPSSHLRIMKASCRADAKAEEHSAETVAEASTSSARQPEEDQELSRFHAKAKARRKNRQKRIQYQFMFKAGAFVIMLTVVMVTKKVQEWYKGGTNSTEVEAPEPVPVAKGEL</sequence>
<accession>A0A812K7L4</accession>
<proteinExistence type="predicted"/>
<keyword evidence="2" id="KW-0472">Membrane</keyword>
<evidence type="ECO:0000256" key="2">
    <source>
        <dbReference type="SAM" id="Phobius"/>
    </source>
</evidence>
<evidence type="ECO:0000256" key="1">
    <source>
        <dbReference type="SAM" id="MobiDB-lite"/>
    </source>
</evidence>
<keyword evidence="2" id="KW-0812">Transmembrane</keyword>
<evidence type="ECO:0008006" key="5">
    <source>
        <dbReference type="Google" id="ProtNLM"/>
    </source>
</evidence>
<dbReference type="EMBL" id="CAJNDS010000566">
    <property type="protein sequence ID" value="CAE7218942.1"/>
    <property type="molecule type" value="Genomic_DNA"/>
</dbReference>
<dbReference type="OrthoDB" id="431362at2759"/>
<evidence type="ECO:0000313" key="3">
    <source>
        <dbReference type="EMBL" id="CAE7218942.1"/>
    </source>
</evidence>
<feature type="transmembrane region" description="Helical" evidence="2">
    <location>
        <begin position="38"/>
        <end position="60"/>
    </location>
</feature>
<name>A0A812K7L4_9DINO</name>
<feature type="transmembrane region" description="Helical" evidence="2">
    <location>
        <begin position="155"/>
        <end position="175"/>
    </location>
</feature>
<protein>
    <recommendedName>
        <fullName evidence="5">Transmembrane protein</fullName>
    </recommendedName>
</protein>
<keyword evidence="4" id="KW-1185">Reference proteome</keyword>
<organism evidence="3 4">
    <name type="scientific">Symbiodinium natans</name>
    <dbReference type="NCBI Taxonomy" id="878477"/>
    <lineage>
        <taxon>Eukaryota</taxon>
        <taxon>Sar</taxon>
        <taxon>Alveolata</taxon>
        <taxon>Dinophyceae</taxon>
        <taxon>Suessiales</taxon>
        <taxon>Symbiodiniaceae</taxon>
        <taxon>Symbiodinium</taxon>
    </lineage>
</organism>
<gene>
    <name evidence="3" type="ORF">SNAT2548_LOCUS7899</name>
</gene>
<feature type="compositionally biased region" description="Basic and acidic residues" evidence="1">
    <location>
        <begin position="130"/>
        <end position="139"/>
    </location>
</feature>
<keyword evidence="2" id="KW-1133">Transmembrane helix</keyword>
<evidence type="ECO:0000313" key="4">
    <source>
        <dbReference type="Proteomes" id="UP000604046"/>
    </source>
</evidence>
<dbReference type="AlphaFoldDB" id="A0A812K7L4"/>
<feature type="compositionally biased region" description="Low complexity" evidence="1">
    <location>
        <begin position="118"/>
        <end position="128"/>
    </location>
</feature>
<reference evidence="3" key="1">
    <citation type="submission" date="2021-02" db="EMBL/GenBank/DDBJ databases">
        <authorList>
            <person name="Dougan E. K."/>
            <person name="Rhodes N."/>
            <person name="Thang M."/>
            <person name="Chan C."/>
        </authorList>
    </citation>
    <scope>NUCLEOTIDE SEQUENCE</scope>
</reference>